<reference evidence="2" key="1">
    <citation type="submission" date="2020-07" db="EMBL/GenBank/DDBJ databases">
        <title>Huge and variable diversity of episymbiotic CPR bacteria and DPANN archaea in groundwater ecosystems.</title>
        <authorList>
            <person name="He C.Y."/>
            <person name="Keren R."/>
            <person name="Whittaker M."/>
            <person name="Farag I.F."/>
            <person name="Doudna J."/>
            <person name="Cate J.H.D."/>
            <person name="Banfield J.F."/>
        </authorList>
    </citation>
    <scope>NUCLEOTIDE SEQUENCE</scope>
    <source>
        <strain evidence="2">NC_groundwater_1664_Pr3_B-0.1um_52_9</strain>
    </source>
</reference>
<gene>
    <name evidence="2" type="ORF">HY912_15875</name>
</gene>
<name>A0A9D6V3S0_9BACT</name>
<dbReference type="InterPro" id="IPR044855">
    <property type="entry name" value="CoA-Trfase_III_dom3_sf"/>
</dbReference>
<dbReference type="GO" id="GO:0008410">
    <property type="term" value="F:CoA-transferase activity"/>
    <property type="evidence" value="ECO:0007669"/>
    <property type="project" value="TreeGrafter"/>
</dbReference>
<dbReference type="InterPro" id="IPR050483">
    <property type="entry name" value="CoA-transferase_III_domain"/>
</dbReference>
<dbReference type="PANTHER" id="PTHR48207">
    <property type="entry name" value="SUCCINATE--HYDROXYMETHYLGLUTARATE COA-TRANSFERASE"/>
    <property type="match status" value="1"/>
</dbReference>
<dbReference type="EMBL" id="JACRDE010000411">
    <property type="protein sequence ID" value="MBI5250967.1"/>
    <property type="molecule type" value="Genomic_DNA"/>
</dbReference>
<comment type="caution">
    <text evidence="2">The sequence shown here is derived from an EMBL/GenBank/DDBJ whole genome shotgun (WGS) entry which is preliminary data.</text>
</comment>
<sequence length="395" mass="44166">MESLRNLKVLSLEQATVVPYLTYRLAMDGMEVIRLEHPVYGDPNRMIGDNVLNEERMNAYFLCINAGKKALTLNLADPKGRELLQKLIKQMDVDIFVTNQLPKNYQKLGIDYEILRDAKADIIWMGVTGFGPDSNEGAYDPILQARSGLMELTGEPDGDPQVLGIPLPDMGTSEHAYGLLMKALFNRAVSGKGARIDLSMFESSVSWLTVPITMTAAFEKSITRRGNTHEFFAPVSVYQTKNGFIYLAVGNDRQWKAMVAQELFNSLDRPEYEKNMGRIKDVTNLNAALNAITREHTSEALIEFLTSITVPVSKINSISETIADLLVQRRLLSAHDPKTKTSITLAPPPNMTSFLESSGREMTFPPRFGEHNNEYYGRLGLSDEHIAMLKEEGVI</sequence>
<organism evidence="2 3">
    <name type="scientific">Desulfomonile tiedjei</name>
    <dbReference type="NCBI Taxonomy" id="2358"/>
    <lineage>
        <taxon>Bacteria</taxon>
        <taxon>Pseudomonadati</taxon>
        <taxon>Thermodesulfobacteriota</taxon>
        <taxon>Desulfomonilia</taxon>
        <taxon>Desulfomonilales</taxon>
        <taxon>Desulfomonilaceae</taxon>
        <taxon>Desulfomonile</taxon>
    </lineage>
</organism>
<dbReference type="Gene3D" id="3.30.1540.10">
    <property type="entry name" value="formyl-coa transferase, domain 3"/>
    <property type="match status" value="1"/>
</dbReference>
<dbReference type="PANTHER" id="PTHR48207:SF3">
    <property type="entry name" value="SUCCINATE--HYDROXYMETHYLGLUTARATE COA-TRANSFERASE"/>
    <property type="match status" value="1"/>
</dbReference>
<evidence type="ECO:0000313" key="2">
    <source>
        <dbReference type="EMBL" id="MBI5250967.1"/>
    </source>
</evidence>
<protein>
    <submittedName>
        <fullName evidence="2">CoA transferase</fullName>
    </submittedName>
</protein>
<keyword evidence="1 2" id="KW-0808">Transferase</keyword>
<dbReference type="Pfam" id="PF02515">
    <property type="entry name" value="CoA_transf_3"/>
    <property type="match status" value="1"/>
</dbReference>
<accession>A0A9D6V3S0</accession>
<dbReference type="InterPro" id="IPR003673">
    <property type="entry name" value="CoA-Trfase_fam_III"/>
</dbReference>
<dbReference type="Gene3D" id="3.40.50.10540">
    <property type="entry name" value="Crotonobetainyl-coa:carnitine coa-transferase, domain 1"/>
    <property type="match status" value="1"/>
</dbReference>
<proteinExistence type="predicted"/>
<dbReference type="AlphaFoldDB" id="A0A9D6V3S0"/>
<dbReference type="Proteomes" id="UP000807825">
    <property type="component" value="Unassembled WGS sequence"/>
</dbReference>
<evidence type="ECO:0000256" key="1">
    <source>
        <dbReference type="ARBA" id="ARBA00022679"/>
    </source>
</evidence>
<dbReference type="InterPro" id="IPR023606">
    <property type="entry name" value="CoA-Trfase_III_dom_1_sf"/>
</dbReference>
<evidence type="ECO:0000313" key="3">
    <source>
        <dbReference type="Proteomes" id="UP000807825"/>
    </source>
</evidence>
<dbReference type="SUPFAM" id="SSF89796">
    <property type="entry name" value="CoA-transferase family III (CaiB/BaiF)"/>
    <property type="match status" value="1"/>
</dbReference>